<dbReference type="EMBL" id="NQMQ01000002">
    <property type="protein sequence ID" value="PAJ70964.1"/>
    <property type="molecule type" value="Genomic_DNA"/>
</dbReference>
<gene>
    <name evidence="2" type="ORF">CIG21_01955</name>
</gene>
<evidence type="ECO:0000313" key="2">
    <source>
        <dbReference type="EMBL" id="PAJ70964.1"/>
    </source>
</evidence>
<evidence type="ECO:0000256" key="1">
    <source>
        <dbReference type="SAM" id="SignalP"/>
    </source>
</evidence>
<accession>A0A269PG02</accession>
<keyword evidence="1" id="KW-0732">Signal</keyword>
<sequence>MKRTVALVALLPLAACAPSQDLQEHLLHDAPFTLADVARESTGKTVDRAYAWCPYHDASQAAALGFNEQDFFSINRNPSAWETRTGIGLIFTDGSSSVEWFEPEEINACGNGIESGTELDPGAELRTHVEKVGYSGSSSGIDQREVRVLER</sequence>
<proteinExistence type="predicted"/>
<dbReference type="RefSeq" id="WP_095275430.1">
    <property type="nucleotide sequence ID" value="NZ_CP047655.1"/>
</dbReference>
<organism evidence="2 3">
    <name type="scientific">Corynebacterium hadale</name>
    <dbReference type="NCBI Taxonomy" id="2026255"/>
    <lineage>
        <taxon>Bacteria</taxon>
        <taxon>Bacillati</taxon>
        <taxon>Actinomycetota</taxon>
        <taxon>Actinomycetes</taxon>
        <taxon>Mycobacteriales</taxon>
        <taxon>Corynebacteriaceae</taxon>
        <taxon>Corynebacterium</taxon>
    </lineage>
</organism>
<evidence type="ECO:0008006" key="4">
    <source>
        <dbReference type="Google" id="ProtNLM"/>
    </source>
</evidence>
<feature type="chain" id="PRO_5013306668" description="DUF3558 domain-containing protein" evidence="1">
    <location>
        <begin position="18"/>
        <end position="151"/>
    </location>
</feature>
<reference evidence="2 3" key="1">
    <citation type="submission" date="2017-08" db="EMBL/GenBank/DDBJ databases">
        <authorList>
            <person name="de Groot N.N."/>
        </authorList>
    </citation>
    <scope>NUCLEOTIDE SEQUENCE [LARGE SCALE GENOMIC DNA]</scope>
    <source>
        <strain evidence="2 3">NBT06-6</strain>
    </source>
</reference>
<dbReference type="AlphaFoldDB" id="A0A269PG02"/>
<feature type="signal peptide" evidence="1">
    <location>
        <begin position="1"/>
        <end position="17"/>
    </location>
</feature>
<evidence type="ECO:0000313" key="3">
    <source>
        <dbReference type="Proteomes" id="UP000215771"/>
    </source>
</evidence>
<name>A0A269PG02_9CORY</name>
<protein>
    <recommendedName>
        <fullName evidence="4">DUF3558 domain-containing protein</fullName>
    </recommendedName>
</protein>
<comment type="caution">
    <text evidence="2">The sequence shown here is derived from an EMBL/GenBank/DDBJ whole genome shotgun (WGS) entry which is preliminary data.</text>
</comment>
<dbReference type="Proteomes" id="UP000215771">
    <property type="component" value="Unassembled WGS sequence"/>
</dbReference>